<evidence type="ECO:0000313" key="14">
    <source>
        <dbReference type="WBParaSite" id="PSAMB.scaffold798size41182.g8832.t1"/>
    </source>
</evidence>
<reference evidence="14" key="1">
    <citation type="submission" date="2022-11" db="UniProtKB">
        <authorList>
            <consortium name="WormBaseParasite"/>
        </authorList>
    </citation>
    <scope>IDENTIFICATION</scope>
</reference>
<keyword evidence="7" id="KW-0833">Ubl conjugation pathway</keyword>
<dbReference type="WBParaSite" id="PSAMB.scaffold798size41182.g8832.t1">
    <property type="protein sequence ID" value="PSAMB.scaffold798size41182.g8832.t1"/>
    <property type="gene ID" value="PSAMB.scaffold798size41182.g8832"/>
</dbReference>
<comment type="subcellular location">
    <subcellularLocation>
        <location evidence="2">Cytoplasm</location>
    </subcellularLocation>
    <subcellularLocation>
        <location evidence="1">Nucleus</location>
    </subcellularLocation>
</comment>
<sequence>MNVQELWSLRERGLAGVSVKTQESNWWSKRNCPVLRTCCVYDKAGKFSADPVISCDDALRESVSSRLPSLLHERKLELSGVNKVFASQWLDQHRIVLGTKCNRIVVARISSQLDDAAEATSSRKRDRSGRLLTGASSANSNTSNLMVEQIANLKSSAGTLWNAQEAGGHSGIHAIRINPSGTRMATGGECPSDVAVYSLPDLQPVTIGETGHSDWMFDLQWLDDEFAVSGSRDGSIALWRFEEQTDDAKPCSHVPWVRMAKSAHTSWNVYGPHHSWNYPTTRPITTRRLGHQFDRVRTLVFSQQSRAITCASLSSHMCVIDSATFQKKGKTKVLDSSEFSETVCMCHSSDERCLALGSRAHFTVFESDSLRPVVDVRLPDPLRDIAAHYPGLAPSGVRSISWRGPVITMGTGGGELLFFDIRMSRFLECSGHSCRQNVTLRVGGGWLQDDEILEEMLTSSDCPTAVYTHSYDSSGMRLFAAGGPIAASIQGNYAAVWQ</sequence>
<dbReference type="Proteomes" id="UP000887566">
    <property type="component" value="Unplaced"/>
</dbReference>
<evidence type="ECO:0000256" key="2">
    <source>
        <dbReference type="ARBA" id="ARBA00004496"/>
    </source>
</evidence>
<keyword evidence="5 10" id="KW-0853">WD repeat</keyword>
<dbReference type="PROSITE" id="PS50082">
    <property type="entry name" value="WD_REPEATS_2"/>
    <property type="match status" value="1"/>
</dbReference>
<evidence type="ECO:0000256" key="6">
    <source>
        <dbReference type="ARBA" id="ARBA00022737"/>
    </source>
</evidence>
<feature type="region of interest" description="Disordered" evidence="11">
    <location>
        <begin position="116"/>
        <end position="137"/>
    </location>
</feature>
<comment type="pathway">
    <text evidence="3">Protein modification; protein ubiquitination.</text>
</comment>
<evidence type="ECO:0000256" key="11">
    <source>
        <dbReference type="SAM" id="MobiDB-lite"/>
    </source>
</evidence>
<dbReference type="PANTHER" id="PTHR19860">
    <property type="entry name" value="DDB1- AND CUL4-ASSOCIATED FACTOR 12-RELATED"/>
    <property type="match status" value="1"/>
</dbReference>
<keyword evidence="8" id="KW-0539">Nucleus</keyword>
<keyword evidence="13" id="KW-1185">Reference proteome</keyword>
<dbReference type="Pfam" id="PF23760">
    <property type="entry name" value="Beta-prop_DCAF12"/>
    <property type="match status" value="2"/>
</dbReference>
<dbReference type="InterPro" id="IPR015943">
    <property type="entry name" value="WD40/YVTN_repeat-like_dom_sf"/>
</dbReference>
<dbReference type="AlphaFoldDB" id="A0A914XDF3"/>
<keyword evidence="4" id="KW-0963">Cytoplasm</keyword>
<dbReference type="Gene3D" id="2.130.10.10">
    <property type="entry name" value="YVTN repeat-like/Quinoprotein amine dehydrogenase"/>
    <property type="match status" value="2"/>
</dbReference>
<dbReference type="GO" id="GO:0005737">
    <property type="term" value="C:cytoplasm"/>
    <property type="evidence" value="ECO:0007669"/>
    <property type="project" value="UniProtKB-SubCell"/>
</dbReference>
<evidence type="ECO:0000256" key="5">
    <source>
        <dbReference type="ARBA" id="ARBA00022574"/>
    </source>
</evidence>
<keyword evidence="6" id="KW-0677">Repeat</keyword>
<dbReference type="SMART" id="SM00320">
    <property type="entry name" value="WD40"/>
    <property type="match status" value="3"/>
</dbReference>
<evidence type="ECO:0000313" key="13">
    <source>
        <dbReference type="Proteomes" id="UP000887566"/>
    </source>
</evidence>
<dbReference type="InterPro" id="IPR001680">
    <property type="entry name" value="WD40_rpt"/>
</dbReference>
<evidence type="ECO:0000259" key="12">
    <source>
        <dbReference type="Pfam" id="PF23760"/>
    </source>
</evidence>
<evidence type="ECO:0000256" key="1">
    <source>
        <dbReference type="ARBA" id="ARBA00004123"/>
    </source>
</evidence>
<evidence type="ECO:0000256" key="9">
    <source>
        <dbReference type="ARBA" id="ARBA00038022"/>
    </source>
</evidence>
<evidence type="ECO:0000256" key="3">
    <source>
        <dbReference type="ARBA" id="ARBA00004906"/>
    </source>
</evidence>
<accession>A0A914XDF3</accession>
<organism evidence="13 14">
    <name type="scientific">Plectus sambesii</name>
    <dbReference type="NCBI Taxonomy" id="2011161"/>
    <lineage>
        <taxon>Eukaryota</taxon>
        <taxon>Metazoa</taxon>
        <taxon>Ecdysozoa</taxon>
        <taxon>Nematoda</taxon>
        <taxon>Chromadorea</taxon>
        <taxon>Plectida</taxon>
        <taxon>Plectina</taxon>
        <taxon>Plectoidea</taxon>
        <taxon>Plectidae</taxon>
        <taxon>Plectus</taxon>
    </lineage>
</organism>
<evidence type="ECO:0000256" key="7">
    <source>
        <dbReference type="ARBA" id="ARBA00022786"/>
    </source>
</evidence>
<feature type="domain" description="DDB1- and CUL4-associated factor 12 beta-propeller" evidence="12">
    <location>
        <begin position="67"/>
        <end position="111"/>
    </location>
</feature>
<name>A0A914XDF3_9BILA</name>
<protein>
    <recommendedName>
        <fullName evidence="12">DDB1- and CUL4-associated factor 12 beta-propeller domain-containing protein</fullName>
    </recommendedName>
</protein>
<dbReference type="InterPro" id="IPR056151">
    <property type="entry name" value="Beta-prop_DCAF12"/>
</dbReference>
<comment type="similarity">
    <text evidence="9">Belongs to the WD repeat DCAF12 family.</text>
</comment>
<dbReference type="GO" id="GO:0080008">
    <property type="term" value="C:Cul4-RING E3 ubiquitin ligase complex"/>
    <property type="evidence" value="ECO:0007669"/>
    <property type="project" value="TreeGrafter"/>
</dbReference>
<proteinExistence type="inferred from homology"/>
<dbReference type="SUPFAM" id="SSF50978">
    <property type="entry name" value="WD40 repeat-like"/>
    <property type="match status" value="1"/>
</dbReference>
<evidence type="ECO:0000256" key="10">
    <source>
        <dbReference type="PROSITE-ProRule" id="PRU00221"/>
    </source>
</evidence>
<feature type="domain" description="DDB1- and CUL4-associated factor 12 beta-propeller" evidence="12">
    <location>
        <begin position="164"/>
        <end position="497"/>
    </location>
</feature>
<evidence type="ECO:0000256" key="8">
    <source>
        <dbReference type="ARBA" id="ARBA00023242"/>
    </source>
</evidence>
<dbReference type="InterPro" id="IPR036322">
    <property type="entry name" value="WD40_repeat_dom_sf"/>
</dbReference>
<feature type="repeat" description="WD" evidence="10">
    <location>
        <begin position="209"/>
        <end position="249"/>
    </location>
</feature>
<evidence type="ECO:0000256" key="4">
    <source>
        <dbReference type="ARBA" id="ARBA00022490"/>
    </source>
</evidence>
<dbReference type="PANTHER" id="PTHR19860:SF16">
    <property type="entry name" value="DDB1- AND CUL4-ASSOCIATED FACTOR 12"/>
    <property type="match status" value="1"/>
</dbReference>
<dbReference type="GO" id="GO:0005634">
    <property type="term" value="C:nucleus"/>
    <property type="evidence" value="ECO:0007669"/>
    <property type="project" value="UniProtKB-SubCell"/>
</dbReference>
<dbReference type="InterPro" id="IPR051191">
    <property type="entry name" value="DCAF12"/>
</dbReference>